<protein>
    <recommendedName>
        <fullName evidence="3">Sphingomyelin phosphodiesterase C-terminal domain-containing protein</fullName>
    </recommendedName>
</protein>
<evidence type="ECO:0000259" key="3">
    <source>
        <dbReference type="Pfam" id="PF19272"/>
    </source>
</evidence>
<dbReference type="GO" id="GO:0005615">
    <property type="term" value="C:extracellular space"/>
    <property type="evidence" value="ECO:0007669"/>
    <property type="project" value="TreeGrafter"/>
</dbReference>
<sequence>DHPPPSFLSVFDQMPDSPNDIYRAVSRLWAPWLQEGALRTFQQGGFYSQVARPGLRIISLNTILYYGPNRVTQNSSDPAGQFTWLLRTLEDAERDREKVYVIAHVPVGFLPFTQNTTAMRREHNERLVAIFLRFSHVISGQFYGHTHRDTIMVLRDQTGAALNSAFVAPSVTPIRNVKEPSSNNPGFRVYLFQLDSYSVQDLWQFYLNLTEANIQQSAQWRLEYVMTEAYGLRNLSPGSLLGLGFSLIPPVSKAFQTYFAHFNVNFNPQLPCEGICKVNQVCAVLHVDQRGYQDCISAGWV</sequence>
<dbReference type="Pfam" id="PF19272">
    <property type="entry name" value="ASMase_C"/>
    <property type="match status" value="1"/>
</dbReference>
<keyword evidence="5" id="KW-1185">Reference proteome</keyword>
<dbReference type="STRING" id="409849.ENSPMGP00000017005"/>
<dbReference type="InterPro" id="IPR045473">
    <property type="entry name" value="ASM_C"/>
</dbReference>
<reference evidence="4" key="2">
    <citation type="submission" date="2025-09" db="UniProtKB">
        <authorList>
            <consortium name="Ensembl"/>
        </authorList>
    </citation>
    <scope>IDENTIFICATION</scope>
</reference>
<dbReference type="Ensembl" id="ENSPMGT00000018154.1">
    <property type="protein sequence ID" value="ENSPMGP00000017005.1"/>
    <property type="gene ID" value="ENSPMGG00000013928.1"/>
</dbReference>
<dbReference type="SUPFAM" id="SSF56300">
    <property type="entry name" value="Metallo-dependent phosphatases"/>
    <property type="match status" value="1"/>
</dbReference>
<accession>A0A3B4AJY9</accession>
<dbReference type="InterPro" id="IPR029052">
    <property type="entry name" value="Metallo-depent_PP-like"/>
</dbReference>
<dbReference type="FunFam" id="3.60.21.10:FF:000143">
    <property type="entry name" value="Acid sphingomyelinase-like phosphodiesterase"/>
    <property type="match status" value="1"/>
</dbReference>
<keyword evidence="1" id="KW-0378">Hydrolase</keyword>
<evidence type="ECO:0000313" key="5">
    <source>
        <dbReference type="Proteomes" id="UP000261520"/>
    </source>
</evidence>
<reference evidence="4" key="1">
    <citation type="submission" date="2025-08" db="UniProtKB">
        <authorList>
            <consortium name="Ensembl"/>
        </authorList>
    </citation>
    <scope>IDENTIFICATION</scope>
</reference>
<dbReference type="GO" id="GO:0008081">
    <property type="term" value="F:phosphoric diester hydrolase activity"/>
    <property type="evidence" value="ECO:0007669"/>
    <property type="project" value="TreeGrafter"/>
</dbReference>
<dbReference type="Gene3D" id="3.60.21.10">
    <property type="match status" value="1"/>
</dbReference>
<evidence type="ECO:0000256" key="1">
    <source>
        <dbReference type="ARBA" id="ARBA00022801"/>
    </source>
</evidence>
<dbReference type="AlphaFoldDB" id="A0A3B4AJY9"/>
<name>A0A3B4AJY9_9GOBI</name>
<dbReference type="PANTHER" id="PTHR10340:SF24">
    <property type="entry name" value="ACID SPHINGOMYELINASE-LIKE PHOSPHODIESTERASE 3A"/>
    <property type="match status" value="1"/>
</dbReference>
<organism evidence="4 5">
    <name type="scientific">Periophthalmus magnuspinnatus</name>
    <dbReference type="NCBI Taxonomy" id="409849"/>
    <lineage>
        <taxon>Eukaryota</taxon>
        <taxon>Metazoa</taxon>
        <taxon>Chordata</taxon>
        <taxon>Craniata</taxon>
        <taxon>Vertebrata</taxon>
        <taxon>Euteleostomi</taxon>
        <taxon>Actinopterygii</taxon>
        <taxon>Neopterygii</taxon>
        <taxon>Teleostei</taxon>
        <taxon>Neoteleostei</taxon>
        <taxon>Acanthomorphata</taxon>
        <taxon>Gobiaria</taxon>
        <taxon>Gobiiformes</taxon>
        <taxon>Gobioidei</taxon>
        <taxon>Gobiidae</taxon>
        <taxon>Oxudercinae</taxon>
        <taxon>Periophthalmus</taxon>
    </lineage>
</organism>
<evidence type="ECO:0000313" key="4">
    <source>
        <dbReference type="Ensembl" id="ENSPMGP00000017005.1"/>
    </source>
</evidence>
<feature type="domain" description="Sphingomyelin phosphodiesterase C-terminal" evidence="3">
    <location>
        <begin position="162"/>
        <end position="297"/>
    </location>
</feature>
<dbReference type="PANTHER" id="PTHR10340">
    <property type="entry name" value="SPHINGOMYELIN PHOSPHODIESTERASE"/>
    <property type="match status" value="1"/>
</dbReference>
<keyword evidence="2" id="KW-0325">Glycoprotein</keyword>
<evidence type="ECO:0000256" key="2">
    <source>
        <dbReference type="ARBA" id="ARBA00023180"/>
    </source>
</evidence>
<dbReference type="Proteomes" id="UP000261520">
    <property type="component" value="Unplaced"/>
</dbReference>
<proteinExistence type="predicted"/>